<name>D1A676_THECD</name>
<dbReference type="PANTHER" id="PTHR44846">
    <property type="entry name" value="MANNOSYL-D-GLYCERATE TRANSPORT/METABOLISM SYSTEM REPRESSOR MNGR-RELATED"/>
    <property type="match status" value="1"/>
</dbReference>
<dbReference type="GO" id="GO:0045892">
    <property type="term" value="P:negative regulation of DNA-templated transcription"/>
    <property type="evidence" value="ECO:0007669"/>
    <property type="project" value="TreeGrafter"/>
</dbReference>
<dbReference type="OrthoDB" id="4558810at2"/>
<reference evidence="5 6" key="1">
    <citation type="journal article" date="2011" name="Stand. Genomic Sci.">
        <title>Complete genome sequence of Thermomonospora curvata type strain (B9).</title>
        <authorList>
            <person name="Chertkov O."/>
            <person name="Sikorski J."/>
            <person name="Nolan M."/>
            <person name="Lapidus A."/>
            <person name="Lucas S."/>
            <person name="Del Rio T.G."/>
            <person name="Tice H."/>
            <person name="Cheng J.F."/>
            <person name="Goodwin L."/>
            <person name="Pitluck S."/>
            <person name="Liolios K."/>
            <person name="Ivanova N."/>
            <person name="Mavromatis K."/>
            <person name="Mikhailova N."/>
            <person name="Ovchinnikova G."/>
            <person name="Pati A."/>
            <person name="Chen A."/>
            <person name="Palaniappan K."/>
            <person name="Djao O.D."/>
            <person name="Land M."/>
            <person name="Hauser L."/>
            <person name="Chang Y.J."/>
            <person name="Jeffries C.D."/>
            <person name="Brettin T."/>
            <person name="Han C."/>
            <person name="Detter J.C."/>
            <person name="Rohde M."/>
            <person name="Goker M."/>
            <person name="Woyke T."/>
            <person name="Bristow J."/>
            <person name="Eisen J.A."/>
            <person name="Markowitz V."/>
            <person name="Hugenholtz P."/>
            <person name="Klenk H.P."/>
            <person name="Kyrpides N.C."/>
        </authorList>
    </citation>
    <scope>NUCLEOTIDE SEQUENCE [LARGE SCALE GENOMIC DNA]</scope>
    <source>
        <strain evidence="6">ATCC 19995 / DSM 43183 / JCM 3096 / KCTC 9072 / NBRC 15933 / NCIMB 10081 / Henssen B9</strain>
    </source>
</reference>
<organism evidence="5 6">
    <name type="scientific">Thermomonospora curvata (strain ATCC 19995 / DSM 43183 / JCM 3096 / KCTC 9072 / NBRC 15933 / NCIMB 10081 / Henssen B9)</name>
    <dbReference type="NCBI Taxonomy" id="471852"/>
    <lineage>
        <taxon>Bacteria</taxon>
        <taxon>Bacillati</taxon>
        <taxon>Actinomycetota</taxon>
        <taxon>Actinomycetes</taxon>
        <taxon>Streptosporangiales</taxon>
        <taxon>Thermomonosporaceae</taxon>
        <taxon>Thermomonospora</taxon>
    </lineage>
</organism>
<dbReference type="eggNOG" id="COG2188">
    <property type="taxonomic scope" value="Bacteria"/>
</dbReference>
<dbReference type="Proteomes" id="UP000001918">
    <property type="component" value="Chromosome"/>
</dbReference>
<protein>
    <submittedName>
        <fullName evidence="5">Transcriptional regulator, GntR family</fullName>
    </submittedName>
</protein>
<keyword evidence="1" id="KW-0805">Transcription regulation</keyword>
<keyword evidence="3" id="KW-0804">Transcription</keyword>
<dbReference type="KEGG" id="tcu:Tcur_4653"/>
<dbReference type="Pfam" id="PF00392">
    <property type="entry name" value="GntR"/>
    <property type="match status" value="1"/>
</dbReference>
<gene>
    <name evidence="5" type="ordered locus">Tcur_4653</name>
</gene>
<sequence length="145" mass="15854">MEVAVRSDDVGTLDVADYTPAYAKVAAAIREAILFGELAPGQAIPSEAQLVQQYGVARETVRRAVAMLRGEGLIVTEHARGSYVREVPERREVIIRPAAVVTSRMPTADERDRLDLPEGVPVLVVEQSGQTEMYPADRVQLRVQG</sequence>
<dbReference type="InterPro" id="IPR050679">
    <property type="entry name" value="Bact_HTH_transcr_reg"/>
</dbReference>
<feature type="domain" description="HTH gntR-type" evidence="4">
    <location>
        <begin position="19"/>
        <end position="87"/>
    </location>
</feature>
<dbReference type="InterPro" id="IPR036388">
    <property type="entry name" value="WH-like_DNA-bd_sf"/>
</dbReference>
<dbReference type="HOGENOM" id="CLU_017584_10_3_11"/>
<dbReference type="GO" id="GO:0003700">
    <property type="term" value="F:DNA-binding transcription factor activity"/>
    <property type="evidence" value="ECO:0007669"/>
    <property type="project" value="InterPro"/>
</dbReference>
<accession>D1A676</accession>
<keyword evidence="6" id="KW-1185">Reference proteome</keyword>
<dbReference type="Gene3D" id="1.10.10.10">
    <property type="entry name" value="Winged helix-like DNA-binding domain superfamily/Winged helix DNA-binding domain"/>
    <property type="match status" value="1"/>
</dbReference>
<dbReference type="InterPro" id="IPR028978">
    <property type="entry name" value="Chorismate_lyase_/UTRA_dom_sf"/>
</dbReference>
<evidence type="ECO:0000313" key="5">
    <source>
        <dbReference type="EMBL" id="ACZ00175.1"/>
    </source>
</evidence>
<evidence type="ECO:0000313" key="6">
    <source>
        <dbReference type="Proteomes" id="UP000001918"/>
    </source>
</evidence>
<dbReference type="SUPFAM" id="SSF64288">
    <property type="entry name" value="Chorismate lyase-like"/>
    <property type="match status" value="1"/>
</dbReference>
<evidence type="ECO:0000256" key="3">
    <source>
        <dbReference type="ARBA" id="ARBA00023163"/>
    </source>
</evidence>
<dbReference type="InterPro" id="IPR000524">
    <property type="entry name" value="Tscrpt_reg_HTH_GntR"/>
</dbReference>
<dbReference type="GO" id="GO:0003677">
    <property type="term" value="F:DNA binding"/>
    <property type="evidence" value="ECO:0007669"/>
    <property type="project" value="UniProtKB-KW"/>
</dbReference>
<proteinExistence type="predicted"/>
<dbReference type="PANTHER" id="PTHR44846:SF17">
    <property type="entry name" value="GNTR-FAMILY TRANSCRIPTIONAL REGULATOR"/>
    <property type="match status" value="1"/>
</dbReference>
<dbReference type="SMART" id="SM00345">
    <property type="entry name" value="HTH_GNTR"/>
    <property type="match status" value="1"/>
</dbReference>
<dbReference type="EMBL" id="CP001738">
    <property type="protein sequence ID" value="ACZ00175.1"/>
    <property type="molecule type" value="Genomic_DNA"/>
</dbReference>
<dbReference type="PRINTS" id="PR00035">
    <property type="entry name" value="HTHGNTR"/>
</dbReference>
<dbReference type="PROSITE" id="PS50949">
    <property type="entry name" value="HTH_GNTR"/>
    <property type="match status" value="1"/>
</dbReference>
<dbReference type="CDD" id="cd07377">
    <property type="entry name" value="WHTH_GntR"/>
    <property type="match status" value="1"/>
</dbReference>
<dbReference type="InterPro" id="IPR036390">
    <property type="entry name" value="WH_DNA-bd_sf"/>
</dbReference>
<keyword evidence="2" id="KW-0238">DNA-binding</keyword>
<evidence type="ECO:0000259" key="4">
    <source>
        <dbReference type="PROSITE" id="PS50949"/>
    </source>
</evidence>
<dbReference type="AlphaFoldDB" id="D1A676"/>
<dbReference type="SUPFAM" id="SSF46785">
    <property type="entry name" value="Winged helix' DNA-binding domain"/>
    <property type="match status" value="1"/>
</dbReference>
<evidence type="ECO:0000256" key="1">
    <source>
        <dbReference type="ARBA" id="ARBA00023015"/>
    </source>
</evidence>
<dbReference type="STRING" id="471852.Tcur_4653"/>
<evidence type="ECO:0000256" key="2">
    <source>
        <dbReference type="ARBA" id="ARBA00023125"/>
    </source>
</evidence>